<dbReference type="EMBL" id="BAER01000047">
    <property type="protein sequence ID" value="GAC33076.1"/>
    <property type="molecule type" value="Genomic_DNA"/>
</dbReference>
<evidence type="ECO:0000313" key="4">
    <source>
        <dbReference type="EMBL" id="GAC33076.1"/>
    </source>
</evidence>
<evidence type="ECO:0000259" key="3">
    <source>
        <dbReference type="Pfam" id="PF02826"/>
    </source>
</evidence>
<dbReference type="RefSeq" id="WP_007104859.1">
    <property type="nucleotide sequence ID" value="NZ_BAER01000047.1"/>
</dbReference>
<comment type="caution">
    <text evidence="4">The sequence shown here is derived from an EMBL/GenBank/DDBJ whole genome shotgun (WGS) entry which is preliminary data.</text>
</comment>
<dbReference type="Pfam" id="PF02826">
    <property type="entry name" value="2-Hacid_dh_C"/>
    <property type="match status" value="1"/>
</dbReference>
<evidence type="ECO:0000256" key="1">
    <source>
        <dbReference type="ARBA" id="ARBA00023002"/>
    </source>
</evidence>
<protein>
    <submittedName>
        <fullName evidence="4">Glyoxylate/hydroxypyruvate reductase A</fullName>
    </submittedName>
</protein>
<evidence type="ECO:0000313" key="5">
    <source>
        <dbReference type="Proteomes" id="UP000006322"/>
    </source>
</evidence>
<reference evidence="5" key="1">
    <citation type="journal article" date="2014" name="Environ. Microbiol.">
        <title>Comparative genomics of the marine bacterial genus Glaciecola reveals the high degree of genomic diversity and genomic characteristic for cold adaptation.</title>
        <authorList>
            <person name="Qin Q.L."/>
            <person name="Xie B.B."/>
            <person name="Yu Y."/>
            <person name="Shu Y.L."/>
            <person name="Rong J.C."/>
            <person name="Zhang Y.J."/>
            <person name="Zhao D.L."/>
            <person name="Chen X.L."/>
            <person name="Zhang X.Y."/>
            <person name="Chen B."/>
            <person name="Zhou B.C."/>
            <person name="Zhang Y.Z."/>
        </authorList>
    </citation>
    <scope>NUCLEOTIDE SEQUENCE [LARGE SCALE GENOMIC DNA]</scope>
    <source>
        <strain evidence="5">LMG 21857</strain>
    </source>
</reference>
<dbReference type="SUPFAM" id="SSF51735">
    <property type="entry name" value="NAD(P)-binding Rossmann-fold domains"/>
    <property type="match status" value="1"/>
</dbReference>
<feature type="domain" description="D-isomer specific 2-hydroxyacid dehydrogenase NAD-binding" evidence="3">
    <location>
        <begin position="103"/>
        <end position="275"/>
    </location>
</feature>
<dbReference type="OrthoDB" id="9787219at2"/>
<dbReference type="AlphaFoldDB" id="K6ZAB0"/>
<dbReference type="Gene3D" id="3.40.50.720">
    <property type="entry name" value="NAD(P)-binding Rossmann-like Domain"/>
    <property type="match status" value="2"/>
</dbReference>
<keyword evidence="4" id="KW-0670">Pyruvate</keyword>
<dbReference type="STRING" id="1129793.GPLA_2171"/>
<dbReference type="PANTHER" id="PTHR43333">
    <property type="entry name" value="2-HACID_DH_C DOMAIN-CONTAINING PROTEIN"/>
    <property type="match status" value="1"/>
</dbReference>
<dbReference type="GO" id="GO:0051287">
    <property type="term" value="F:NAD binding"/>
    <property type="evidence" value="ECO:0007669"/>
    <property type="project" value="InterPro"/>
</dbReference>
<organism evidence="4 5">
    <name type="scientific">Paraglaciecola polaris LMG 21857</name>
    <dbReference type="NCBI Taxonomy" id="1129793"/>
    <lineage>
        <taxon>Bacteria</taxon>
        <taxon>Pseudomonadati</taxon>
        <taxon>Pseudomonadota</taxon>
        <taxon>Gammaproteobacteria</taxon>
        <taxon>Alteromonadales</taxon>
        <taxon>Alteromonadaceae</taxon>
        <taxon>Paraglaciecola</taxon>
    </lineage>
</organism>
<keyword evidence="2" id="KW-0520">NAD</keyword>
<dbReference type="InterPro" id="IPR036291">
    <property type="entry name" value="NAD(P)-bd_dom_sf"/>
</dbReference>
<name>K6ZAB0_9ALTE</name>
<keyword evidence="1" id="KW-0560">Oxidoreductase</keyword>
<sequence>MKTHILYRGPQERGDCWQELFNDALPDVVWHHWPKVERKDAIELMVTWKLPRDYQQDYPNLKVIFSVGAGVDQLDLATVPEHIKVVRMLDPGIAKGMSEFIAMHVLNIHRETFSYINSNPSASWKQLSTMANHKRRVGILGLGNLGQDAAKTLLNLGFSVNGWSRSVKDIKGVSCFSGNAELSTFLAQSDILVSLLPLTEQTRGLLNDKTLLSLPKGASLINVGRGEQLIPEDLLALLDSQHINYAVLDVFEIEPLAENHPFWQHPKVVVTPHIAAITQNDSAGSVLIENVQRYLNNQPMVGIVDRSLGY</sequence>
<proteinExistence type="predicted"/>
<evidence type="ECO:0000256" key="2">
    <source>
        <dbReference type="ARBA" id="ARBA00023027"/>
    </source>
</evidence>
<gene>
    <name evidence="4" type="primary">ghrA</name>
    <name evidence="4" type="ORF">GPLA_2171</name>
</gene>
<dbReference type="PANTHER" id="PTHR43333:SF1">
    <property type="entry name" value="D-ISOMER SPECIFIC 2-HYDROXYACID DEHYDROGENASE NAD-BINDING DOMAIN-CONTAINING PROTEIN"/>
    <property type="match status" value="1"/>
</dbReference>
<dbReference type="SUPFAM" id="SSF52283">
    <property type="entry name" value="Formate/glycerate dehydrogenase catalytic domain-like"/>
    <property type="match status" value="1"/>
</dbReference>
<dbReference type="GO" id="GO:0016491">
    <property type="term" value="F:oxidoreductase activity"/>
    <property type="evidence" value="ECO:0007669"/>
    <property type="project" value="UniProtKB-KW"/>
</dbReference>
<keyword evidence="5" id="KW-1185">Reference proteome</keyword>
<dbReference type="CDD" id="cd12164">
    <property type="entry name" value="GDH_like_2"/>
    <property type="match status" value="1"/>
</dbReference>
<dbReference type="Proteomes" id="UP000006322">
    <property type="component" value="Unassembled WGS sequence"/>
</dbReference>
<accession>K6ZAB0</accession>
<dbReference type="InterPro" id="IPR006140">
    <property type="entry name" value="D-isomer_DH_NAD-bd"/>
</dbReference>